<feature type="region of interest" description="Disordered" evidence="1">
    <location>
        <begin position="1"/>
        <end position="66"/>
    </location>
</feature>
<evidence type="ECO:0000313" key="2">
    <source>
        <dbReference type="EMBL" id="GEQ12702.1"/>
    </source>
</evidence>
<dbReference type="AlphaFoldDB" id="A0A512SXL0"/>
<feature type="compositionally biased region" description="Basic and acidic residues" evidence="1">
    <location>
        <begin position="46"/>
        <end position="66"/>
    </location>
</feature>
<dbReference type="Proteomes" id="UP000321793">
    <property type="component" value="Unassembled WGS sequence"/>
</dbReference>
<comment type="caution">
    <text evidence="2">The sequence shown here is derived from an EMBL/GenBank/DDBJ whole genome shotgun (WGS) entry which is preliminary data.</text>
</comment>
<evidence type="ECO:0000256" key="1">
    <source>
        <dbReference type="SAM" id="MobiDB-lite"/>
    </source>
</evidence>
<organism evidence="2 3">
    <name type="scientific">Knoellia locipacati</name>
    <dbReference type="NCBI Taxonomy" id="882824"/>
    <lineage>
        <taxon>Bacteria</taxon>
        <taxon>Bacillati</taxon>
        <taxon>Actinomycetota</taxon>
        <taxon>Actinomycetes</taxon>
        <taxon>Micrococcales</taxon>
        <taxon>Intrasporangiaceae</taxon>
        <taxon>Knoellia</taxon>
    </lineage>
</organism>
<gene>
    <name evidence="2" type="ORF">KLO01_07490</name>
</gene>
<protein>
    <submittedName>
        <fullName evidence="2">Uncharacterized protein</fullName>
    </submittedName>
</protein>
<reference evidence="2 3" key="1">
    <citation type="submission" date="2019-07" db="EMBL/GenBank/DDBJ databases">
        <title>Whole genome shotgun sequence of Knoellia locipacati NBRC 109775.</title>
        <authorList>
            <person name="Hosoyama A."/>
            <person name="Uohara A."/>
            <person name="Ohji S."/>
            <person name="Ichikawa N."/>
        </authorList>
    </citation>
    <scope>NUCLEOTIDE SEQUENCE [LARGE SCALE GENOMIC DNA]</scope>
    <source>
        <strain evidence="2 3">NBRC 109775</strain>
    </source>
</reference>
<proteinExistence type="predicted"/>
<feature type="compositionally biased region" description="Basic and acidic residues" evidence="1">
    <location>
        <begin position="7"/>
        <end position="26"/>
    </location>
</feature>
<dbReference type="EMBL" id="BKBA01000003">
    <property type="protein sequence ID" value="GEQ12702.1"/>
    <property type="molecule type" value="Genomic_DNA"/>
</dbReference>
<accession>A0A512SXL0</accession>
<keyword evidence="3" id="KW-1185">Reference proteome</keyword>
<evidence type="ECO:0000313" key="3">
    <source>
        <dbReference type="Proteomes" id="UP000321793"/>
    </source>
</evidence>
<name>A0A512SXL0_9MICO</name>
<sequence length="66" mass="7130">MRALRATGDDRDVAGSRVRGHERARLPEVGGGRDDDDLGGVGSLERAADRMLEKRGARDADERLGL</sequence>